<dbReference type="EMBL" id="UZAG01002354">
    <property type="protein sequence ID" value="VDO13294.1"/>
    <property type="molecule type" value="Genomic_DNA"/>
</dbReference>
<evidence type="ECO:0000313" key="2">
    <source>
        <dbReference type="Proteomes" id="UP000280834"/>
    </source>
</evidence>
<sequence>MGTRTQCYDSNRVHSYPLVTNVPYHRTCQHSSVS</sequence>
<reference evidence="1 2" key="1">
    <citation type="submission" date="2018-11" db="EMBL/GenBank/DDBJ databases">
        <authorList>
            <consortium name="Pathogen Informatics"/>
        </authorList>
    </citation>
    <scope>NUCLEOTIDE SEQUENCE [LARGE SCALE GENOMIC DNA]</scope>
</reference>
<keyword evidence="2" id="KW-1185">Reference proteome</keyword>
<evidence type="ECO:0000313" key="1">
    <source>
        <dbReference type="EMBL" id="VDO13294.1"/>
    </source>
</evidence>
<protein>
    <submittedName>
        <fullName evidence="1">Uncharacterized protein</fullName>
    </submittedName>
</protein>
<accession>A0A3P7TJD6</accession>
<proteinExistence type="predicted"/>
<dbReference type="AlphaFoldDB" id="A0A3P7TJD6"/>
<gene>
    <name evidence="1" type="ORF">BTMF_LOCUS2765</name>
</gene>
<dbReference type="Proteomes" id="UP000280834">
    <property type="component" value="Unassembled WGS sequence"/>
</dbReference>
<name>A0A3P7TJD6_9BILA</name>
<organism evidence="1 2">
    <name type="scientific">Brugia timori</name>
    <dbReference type="NCBI Taxonomy" id="42155"/>
    <lineage>
        <taxon>Eukaryota</taxon>
        <taxon>Metazoa</taxon>
        <taxon>Ecdysozoa</taxon>
        <taxon>Nematoda</taxon>
        <taxon>Chromadorea</taxon>
        <taxon>Rhabditida</taxon>
        <taxon>Spirurina</taxon>
        <taxon>Spiruromorpha</taxon>
        <taxon>Filarioidea</taxon>
        <taxon>Onchocercidae</taxon>
        <taxon>Brugia</taxon>
    </lineage>
</organism>